<dbReference type="EC" id="3.4.21.89" evidence="4"/>
<name>W5SU41_9SPIR</name>
<dbReference type="AlphaFoldDB" id="W5SU41"/>
<dbReference type="PANTHER" id="PTHR43390">
    <property type="entry name" value="SIGNAL PEPTIDASE I"/>
    <property type="match status" value="1"/>
</dbReference>
<dbReference type="NCBIfam" id="TIGR02227">
    <property type="entry name" value="sigpep_I_bact"/>
    <property type="match status" value="1"/>
</dbReference>
<feature type="active site" evidence="3">
    <location>
        <position position="49"/>
    </location>
</feature>
<keyword evidence="4" id="KW-0472">Membrane</keyword>
<accession>W5SU41</accession>
<evidence type="ECO:0000256" key="2">
    <source>
        <dbReference type="ARBA" id="ARBA00019232"/>
    </source>
</evidence>
<dbReference type="STRING" id="1313292.BCO_0088800"/>
<dbReference type="Gene3D" id="2.10.109.10">
    <property type="entry name" value="Umud Fragment, subunit A"/>
    <property type="match status" value="1"/>
</dbReference>
<feature type="domain" description="Peptidase S26" evidence="5">
    <location>
        <begin position="22"/>
        <end position="177"/>
    </location>
</feature>
<comment type="similarity">
    <text evidence="1 4">Belongs to the peptidase S26 family.</text>
</comment>
<dbReference type="EMBL" id="CP005745">
    <property type="protein sequence ID" value="AHH10430.1"/>
    <property type="molecule type" value="Genomic_DNA"/>
</dbReference>
<organism evidence="6 7">
    <name type="scientific">Borrelia coriaceae ATCC 43381</name>
    <dbReference type="NCBI Taxonomy" id="1408429"/>
    <lineage>
        <taxon>Bacteria</taxon>
        <taxon>Pseudomonadati</taxon>
        <taxon>Spirochaetota</taxon>
        <taxon>Spirochaetia</taxon>
        <taxon>Spirochaetales</taxon>
        <taxon>Borreliaceae</taxon>
        <taxon>Borrelia</taxon>
    </lineage>
</organism>
<comment type="subcellular location">
    <subcellularLocation>
        <location evidence="4">Membrane</location>
        <topology evidence="4">Single-pass type II membrane protein</topology>
    </subcellularLocation>
</comment>
<dbReference type="eggNOG" id="COG0681">
    <property type="taxonomic scope" value="Bacteria"/>
</dbReference>
<evidence type="ECO:0000313" key="6">
    <source>
        <dbReference type="EMBL" id="AHH10430.1"/>
    </source>
</evidence>
<dbReference type="GO" id="GO:0009003">
    <property type="term" value="F:signal peptidase activity"/>
    <property type="evidence" value="ECO:0007669"/>
    <property type="project" value="UniProtKB-EC"/>
</dbReference>
<dbReference type="Proteomes" id="UP000019330">
    <property type="component" value="Chromosome"/>
</dbReference>
<comment type="catalytic activity">
    <reaction evidence="4">
        <text>Cleavage of hydrophobic, N-terminal signal or leader sequences from secreted and periplasmic proteins.</text>
        <dbReference type="EC" id="3.4.21.89"/>
    </reaction>
</comment>
<dbReference type="PATRIC" id="fig|1313292.3.peg.276"/>
<keyword evidence="4" id="KW-0645">Protease</keyword>
<protein>
    <recommendedName>
        <fullName evidence="2 4">Signal peptidase I</fullName>
        <ecNumber evidence="4">3.4.21.89</ecNumber>
    </recommendedName>
</protein>
<proteinExistence type="inferred from homology"/>
<feature type="active site" evidence="3">
    <location>
        <position position="103"/>
    </location>
</feature>
<feature type="transmembrane region" description="Helical" evidence="4">
    <location>
        <begin position="21"/>
        <end position="45"/>
    </location>
</feature>
<dbReference type="InterPro" id="IPR019533">
    <property type="entry name" value="Peptidase_S26"/>
</dbReference>
<dbReference type="CDD" id="cd06530">
    <property type="entry name" value="S26_SPase_I"/>
    <property type="match status" value="1"/>
</dbReference>
<evidence type="ECO:0000256" key="1">
    <source>
        <dbReference type="ARBA" id="ARBA00009370"/>
    </source>
</evidence>
<dbReference type="HOGENOM" id="CLU_127725_1_0_12"/>
<gene>
    <name evidence="6" type="ORF">BCO_0088800</name>
</gene>
<evidence type="ECO:0000259" key="5">
    <source>
        <dbReference type="Pfam" id="PF10502"/>
    </source>
</evidence>
<keyword evidence="4" id="KW-1133">Transmembrane helix</keyword>
<dbReference type="InterPro" id="IPR036286">
    <property type="entry name" value="LexA/Signal_pep-like_sf"/>
</dbReference>
<dbReference type="SUPFAM" id="SSF51306">
    <property type="entry name" value="LexA/Signal peptidase"/>
    <property type="match status" value="1"/>
</dbReference>
<dbReference type="PANTHER" id="PTHR43390:SF1">
    <property type="entry name" value="CHLOROPLAST PROCESSING PEPTIDASE"/>
    <property type="match status" value="1"/>
</dbReference>
<dbReference type="PRINTS" id="PR00727">
    <property type="entry name" value="LEADERPTASE"/>
</dbReference>
<evidence type="ECO:0000313" key="7">
    <source>
        <dbReference type="Proteomes" id="UP000019330"/>
    </source>
</evidence>
<evidence type="ECO:0000256" key="3">
    <source>
        <dbReference type="PIRSR" id="PIRSR600223-1"/>
    </source>
</evidence>
<sequence length="180" mass="20849">MQFAKNSQVETRKMINTHKQILIPMILALLLMLTIIKVSLSFHLVKGSSMLPIILEKHWLINNKLAYGIRLNSKDTYIVLWGAPKKNEMVLIKDPITRKTSVKKIFAIPGEKFTKLPQNVISIHDLKFNIDKEHLKKLNNIYIPKNHYLVIGENRQVSLDSREYGFININDILGKIIYCL</sequence>
<keyword evidence="4 6" id="KW-0378">Hydrolase</keyword>
<dbReference type="InterPro" id="IPR000223">
    <property type="entry name" value="Pept_S26A_signal_pept_1"/>
</dbReference>
<dbReference type="Pfam" id="PF10502">
    <property type="entry name" value="Peptidase_S26"/>
    <property type="match status" value="1"/>
</dbReference>
<dbReference type="GO" id="GO:0016020">
    <property type="term" value="C:membrane"/>
    <property type="evidence" value="ECO:0007669"/>
    <property type="project" value="UniProtKB-SubCell"/>
</dbReference>
<dbReference type="GO" id="GO:0006465">
    <property type="term" value="P:signal peptide processing"/>
    <property type="evidence" value="ECO:0007669"/>
    <property type="project" value="InterPro"/>
</dbReference>
<dbReference type="GO" id="GO:0004252">
    <property type="term" value="F:serine-type endopeptidase activity"/>
    <property type="evidence" value="ECO:0007669"/>
    <property type="project" value="InterPro"/>
</dbReference>
<keyword evidence="4" id="KW-0812">Transmembrane</keyword>
<keyword evidence="7" id="KW-1185">Reference proteome</keyword>
<evidence type="ECO:0000256" key="4">
    <source>
        <dbReference type="RuleBase" id="RU362042"/>
    </source>
</evidence>
<reference evidence="6" key="1">
    <citation type="submission" date="2013-04" db="EMBL/GenBank/DDBJ databases">
        <title>Comparative Genomics of Relapsing Fever Spirochetes.</title>
        <authorList>
            <person name="Schwan T.G."/>
            <person name="Raffel S.J."/>
            <person name="Porcella S.F."/>
            <person name="Martens C.A."/>
            <person name="Bruno D.P."/>
            <person name="Ricklefs S.M."/>
            <person name="Barbian K.B."/>
        </authorList>
    </citation>
    <scope>NUCLEOTIDE SEQUENCE [LARGE SCALE GENOMIC DNA]</scope>
    <source>
        <strain evidence="6">Co53</strain>
    </source>
</reference>